<sequence>MWELIPPLLNWTIFQANWVGDSRADCTKEGACWVFIHARFGQFMYGLYPHDQRWRINLALLIGLASIVPMFWNAMPRRGRYIAVWAVVYPLVVWGLLYGGFLGLDRVEHASGAG</sequence>
<reference evidence="2 3" key="1">
    <citation type="submission" date="2016-04" db="EMBL/GenBank/DDBJ databases">
        <title>ATOL: Assembling a taxonomically balanced genome-scale reconstruction of the evolutionary history of the Enterobacteriaceae.</title>
        <authorList>
            <person name="Plunkett G.III."/>
            <person name="Neeno-Eckwall E.C."/>
            <person name="Glasner J.D."/>
            <person name="Perna N.T."/>
        </authorList>
    </citation>
    <scope>NUCLEOTIDE SEQUENCE [LARGE SCALE GENOMIC DNA]</scope>
    <source>
        <strain evidence="2 3">ATCC 51605</strain>
    </source>
</reference>
<keyword evidence="1" id="KW-0472">Membrane</keyword>
<evidence type="ECO:0000256" key="1">
    <source>
        <dbReference type="SAM" id="Phobius"/>
    </source>
</evidence>
<keyword evidence="1" id="KW-0812">Transmembrane</keyword>
<accession>A0A1B7I9D5</accession>
<dbReference type="AlphaFoldDB" id="A0A1B7I9D5"/>
<protein>
    <submittedName>
        <fullName evidence="2">Permease component of a glutamate/aspartate transporter</fullName>
    </submittedName>
</protein>
<dbReference type="Proteomes" id="UP000078410">
    <property type="component" value="Unassembled WGS sequence"/>
</dbReference>
<comment type="caution">
    <text evidence="2">The sequence shown here is derived from an EMBL/GenBank/DDBJ whole genome shotgun (WGS) entry which is preliminary data.</text>
</comment>
<feature type="transmembrane region" description="Helical" evidence="1">
    <location>
        <begin position="54"/>
        <end position="74"/>
    </location>
</feature>
<proteinExistence type="predicted"/>
<dbReference type="EMBL" id="LXER01000071">
    <property type="protein sequence ID" value="OAT25373.1"/>
    <property type="molecule type" value="Genomic_DNA"/>
</dbReference>
<name>A0A1B7I9D5_9ENTR</name>
<gene>
    <name evidence="2" type="ORF">M975_4383</name>
</gene>
<evidence type="ECO:0000313" key="2">
    <source>
        <dbReference type="EMBL" id="OAT25373.1"/>
    </source>
</evidence>
<feature type="transmembrane region" description="Helical" evidence="1">
    <location>
        <begin position="81"/>
        <end position="101"/>
    </location>
</feature>
<evidence type="ECO:0000313" key="3">
    <source>
        <dbReference type="Proteomes" id="UP000078410"/>
    </source>
</evidence>
<keyword evidence="3" id="KW-1185">Reference proteome</keyword>
<dbReference type="PATRIC" id="fig|1354251.4.peg.4513"/>
<keyword evidence="1" id="KW-1133">Transmembrane helix</keyword>
<organism evidence="2 3">
    <name type="scientific">Buttiauxella brennerae ATCC 51605</name>
    <dbReference type="NCBI Taxonomy" id="1354251"/>
    <lineage>
        <taxon>Bacteria</taxon>
        <taxon>Pseudomonadati</taxon>
        <taxon>Pseudomonadota</taxon>
        <taxon>Gammaproteobacteria</taxon>
        <taxon>Enterobacterales</taxon>
        <taxon>Enterobacteriaceae</taxon>
        <taxon>Buttiauxella</taxon>
    </lineage>
</organism>